<dbReference type="Gene3D" id="1.10.150.130">
    <property type="match status" value="1"/>
</dbReference>
<keyword evidence="2" id="KW-0229">DNA integration</keyword>
<dbReference type="InterPro" id="IPR050090">
    <property type="entry name" value="Tyrosine_recombinase_XerCD"/>
</dbReference>
<feature type="domain" description="Tyr recombinase" evidence="6">
    <location>
        <begin position="144"/>
        <end position="327"/>
    </location>
</feature>
<evidence type="ECO:0000256" key="1">
    <source>
        <dbReference type="ARBA" id="ARBA00008857"/>
    </source>
</evidence>
<dbReference type="GO" id="GO:0003677">
    <property type="term" value="F:DNA binding"/>
    <property type="evidence" value="ECO:0007669"/>
    <property type="project" value="UniProtKB-UniRule"/>
</dbReference>
<evidence type="ECO:0000313" key="9">
    <source>
        <dbReference type="Proteomes" id="UP000568877"/>
    </source>
</evidence>
<dbReference type="Gene3D" id="1.10.443.10">
    <property type="entry name" value="Intergrase catalytic core"/>
    <property type="match status" value="1"/>
</dbReference>
<dbReference type="Proteomes" id="UP000568877">
    <property type="component" value="Unassembled WGS sequence"/>
</dbReference>
<reference evidence="8 9" key="1">
    <citation type="journal article" date="2020" name="Front. Microbiol.">
        <title>Single-cell genomics of novel Actinobacteria with the Wood-Ljungdahl pathway discovered in a serpentinizing system.</title>
        <authorList>
            <person name="Merino N."/>
            <person name="Kawai M."/>
            <person name="Boyd E.S."/>
            <person name="Colman D.R."/>
            <person name="McGlynn S.E."/>
            <person name="Nealson K.H."/>
            <person name="Kurokawa K."/>
            <person name="Hongoh Y."/>
        </authorList>
    </citation>
    <scope>NUCLEOTIDE SEQUENCE [LARGE SCALE GENOMIC DNA]</scope>
    <source>
        <strain evidence="8 9">S42</strain>
    </source>
</reference>
<comment type="caution">
    <text evidence="8">The sequence shown here is derived from an EMBL/GenBank/DDBJ whole genome shotgun (WGS) entry which is preliminary data.</text>
</comment>
<keyword evidence="3 5" id="KW-0238">DNA-binding</keyword>
<dbReference type="InterPro" id="IPR011010">
    <property type="entry name" value="DNA_brk_join_enz"/>
</dbReference>
<dbReference type="SUPFAM" id="SSF56349">
    <property type="entry name" value="DNA breaking-rejoining enzymes"/>
    <property type="match status" value="1"/>
</dbReference>
<dbReference type="PROSITE" id="PS51898">
    <property type="entry name" value="TYR_RECOMBINASE"/>
    <property type="match status" value="1"/>
</dbReference>
<keyword evidence="4" id="KW-0233">DNA recombination</keyword>
<comment type="similarity">
    <text evidence="1">Belongs to the 'phage' integrase family.</text>
</comment>
<dbReference type="PANTHER" id="PTHR30349">
    <property type="entry name" value="PHAGE INTEGRASE-RELATED"/>
    <property type="match status" value="1"/>
</dbReference>
<accession>A0A6V8PJ58</accession>
<dbReference type="InterPro" id="IPR013762">
    <property type="entry name" value="Integrase-like_cat_sf"/>
</dbReference>
<evidence type="ECO:0000313" key="8">
    <source>
        <dbReference type="EMBL" id="GFP32702.1"/>
    </source>
</evidence>
<evidence type="ECO:0000256" key="4">
    <source>
        <dbReference type="ARBA" id="ARBA00023172"/>
    </source>
</evidence>
<evidence type="ECO:0000256" key="2">
    <source>
        <dbReference type="ARBA" id="ARBA00022908"/>
    </source>
</evidence>
<dbReference type="EMBL" id="BLSA01000132">
    <property type="protein sequence ID" value="GFP32702.1"/>
    <property type="molecule type" value="Genomic_DNA"/>
</dbReference>
<organism evidence="8 9">
    <name type="scientific">Candidatus Hakubella thermalkaliphila</name>
    <dbReference type="NCBI Taxonomy" id="2754717"/>
    <lineage>
        <taxon>Bacteria</taxon>
        <taxon>Bacillati</taxon>
        <taxon>Actinomycetota</taxon>
        <taxon>Actinomycetota incertae sedis</taxon>
        <taxon>Candidatus Hakubellales</taxon>
        <taxon>Candidatus Hakubellaceae</taxon>
        <taxon>Candidatus Hakubella</taxon>
    </lineage>
</organism>
<evidence type="ECO:0000256" key="5">
    <source>
        <dbReference type="PROSITE-ProRule" id="PRU01248"/>
    </source>
</evidence>
<dbReference type="InterPro" id="IPR002104">
    <property type="entry name" value="Integrase_catalytic"/>
</dbReference>
<dbReference type="InterPro" id="IPR010998">
    <property type="entry name" value="Integrase_recombinase_N"/>
</dbReference>
<evidence type="ECO:0000259" key="7">
    <source>
        <dbReference type="PROSITE" id="PS51900"/>
    </source>
</evidence>
<dbReference type="PROSITE" id="PS51900">
    <property type="entry name" value="CB"/>
    <property type="match status" value="1"/>
</dbReference>
<dbReference type="Pfam" id="PF02899">
    <property type="entry name" value="Phage_int_SAM_1"/>
    <property type="match status" value="1"/>
</dbReference>
<proteinExistence type="inferred from homology"/>
<gene>
    <name evidence="8" type="ORF">HKBW3S42_01008</name>
</gene>
<evidence type="ECO:0000256" key="3">
    <source>
        <dbReference type="ARBA" id="ARBA00023125"/>
    </source>
</evidence>
<name>A0A6V8PJ58_9ACTN</name>
<evidence type="ECO:0000259" key="6">
    <source>
        <dbReference type="PROSITE" id="PS51898"/>
    </source>
</evidence>
<dbReference type="PANTHER" id="PTHR30349:SF41">
    <property type="entry name" value="INTEGRASE_RECOMBINASE PROTEIN MJ0367-RELATED"/>
    <property type="match status" value="1"/>
</dbReference>
<dbReference type="AlphaFoldDB" id="A0A6V8PJ58"/>
<dbReference type="InterPro" id="IPR004107">
    <property type="entry name" value="Integrase_SAM-like_N"/>
</dbReference>
<dbReference type="InterPro" id="IPR044068">
    <property type="entry name" value="CB"/>
</dbReference>
<protein>
    <submittedName>
        <fullName evidence="8">Type 1 fimbriae regulatory protein FimB</fullName>
    </submittedName>
</protein>
<dbReference type="GO" id="GO:0006310">
    <property type="term" value="P:DNA recombination"/>
    <property type="evidence" value="ECO:0007669"/>
    <property type="project" value="UniProtKB-KW"/>
</dbReference>
<dbReference type="GO" id="GO:0015074">
    <property type="term" value="P:DNA integration"/>
    <property type="evidence" value="ECO:0007669"/>
    <property type="project" value="UniProtKB-KW"/>
</dbReference>
<dbReference type="Pfam" id="PF00589">
    <property type="entry name" value="Phage_integrase"/>
    <property type="match status" value="1"/>
</dbReference>
<feature type="domain" description="Core-binding (CB)" evidence="7">
    <location>
        <begin position="36"/>
        <end position="123"/>
    </location>
</feature>
<sequence length="327" mass="37771">MTTQGAVREKRQVHVVTGGKIQSKRSKTPQNDTAHRHDPFFVKDFLAYLQIERNASPYTLSNYGAELEKFASFLKSQGILDIRKVDILLLRKYLLYIKERRNLGNRTIALKIATLRSYSKFLRVSEIIKNDPSLKLTTPRFPEPQINYLTKEELLLFLSLPDRIAPRFVGERERDKVIFHLLVFGGLRRAEILGLKWQDIDLSSGWMMVRRAKGNKTRTVPLAAPLEEALKQLRAVMRPQPEEFVLLDQKRRPISVSSFYNIFNRYLILSGIGRHVTPHSFRHSCANCVGQKRRKSPLSTRDLGALQYNYYKHVYSCGESGSESCCR</sequence>